<dbReference type="RefSeq" id="XP_019854406.1">
    <property type="nucleotide sequence ID" value="XM_019998847.1"/>
</dbReference>
<keyword evidence="1" id="KW-0472">Membrane</keyword>
<feature type="transmembrane region" description="Helical" evidence="1">
    <location>
        <begin position="229"/>
        <end position="250"/>
    </location>
</feature>
<accession>A0AAN0JCD4</accession>
<dbReference type="Proteomes" id="UP000007879">
    <property type="component" value="Unassembled WGS sequence"/>
</dbReference>
<evidence type="ECO:0000256" key="1">
    <source>
        <dbReference type="SAM" id="Phobius"/>
    </source>
</evidence>
<name>A0AAN0JCD4_AMPQE</name>
<reference evidence="3" key="1">
    <citation type="journal article" date="2010" name="Nature">
        <title>The Amphimedon queenslandica genome and the evolution of animal complexity.</title>
        <authorList>
            <person name="Srivastava M."/>
            <person name="Simakov O."/>
            <person name="Chapman J."/>
            <person name="Fahey B."/>
            <person name="Gauthier M.E."/>
            <person name="Mitros T."/>
            <person name="Richards G.S."/>
            <person name="Conaco C."/>
            <person name="Dacre M."/>
            <person name="Hellsten U."/>
            <person name="Larroux C."/>
            <person name="Putnam N.H."/>
            <person name="Stanke M."/>
            <person name="Adamska M."/>
            <person name="Darling A."/>
            <person name="Degnan S.M."/>
            <person name="Oakley T.H."/>
            <person name="Plachetzki D.C."/>
            <person name="Zhai Y."/>
            <person name="Adamski M."/>
            <person name="Calcino A."/>
            <person name="Cummins S.F."/>
            <person name="Goodstein D.M."/>
            <person name="Harris C."/>
            <person name="Jackson D.J."/>
            <person name="Leys S.P."/>
            <person name="Shu S."/>
            <person name="Woodcroft B.J."/>
            <person name="Vervoort M."/>
            <person name="Kosik K.S."/>
            <person name="Manning G."/>
            <person name="Degnan B.M."/>
            <person name="Rokhsar D.S."/>
        </authorList>
    </citation>
    <scope>NUCLEOTIDE SEQUENCE [LARGE SCALE GENOMIC DNA]</scope>
</reference>
<feature type="transmembrane region" description="Helical" evidence="1">
    <location>
        <begin position="322"/>
        <end position="343"/>
    </location>
</feature>
<feature type="transmembrane region" description="Helical" evidence="1">
    <location>
        <begin position="54"/>
        <end position="74"/>
    </location>
</feature>
<keyword evidence="3" id="KW-1185">Reference proteome</keyword>
<sequence>MSQAKDEKGIYILAESARSEATKALIVPFDILYSIIAIGAMRNGRDFSTSDQKIVLFVLGAAYGVLSLGFCLINSGAYLRNAFKNEDCWTRCKKIVIFILDFIVVVATNIIYLVGDSKAEVSTDSAAEVRDLTIQGLLFLIPAILSFHVWEPLKTLLAIIFKCCKKEGDSEEDSNKNLIKQLKLDYYKAILYATVMTLSTVPEIDATYTTLSNFVRLTKDNCRPRKYNILWIMYGAIIFNIIVKCISVFLKALRKVYNKNKTKWNLSLIGWAAYAVITSVLAILSTGCFFVVDNDLPLDCSPHFRLNSTYRRFETKNYNFRLAFLVTSWVLSVTILVMGGICWGRFLKLYDKSQESYKLENPTNHLKDRTNHLKDRTNHLEAEFT</sequence>
<keyword evidence="1" id="KW-1133">Transmembrane helix</keyword>
<evidence type="ECO:0000313" key="2">
    <source>
        <dbReference type="EnsemblMetazoa" id="XP_019854406.1"/>
    </source>
</evidence>
<protein>
    <submittedName>
        <fullName evidence="2">Uncharacterized protein</fullName>
    </submittedName>
</protein>
<dbReference type="GeneID" id="109583470"/>
<reference evidence="2" key="2">
    <citation type="submission" date="2024-06" db="UniProtKB">
        <authorList>
            <consortium name="EnsemblMetazoa"/>
        </authorList>
    </citation>
    <scope>IDENTIFICATION</scope>
</reference>
<keyword evidence="1" id="KW-0812">Transmembrane</keyword>
<feature type="transmembrane region" description="Helical" evidence="1">
    <location>
        <begin position="95"/>
        <end position="112"/>
    </location>
</feature>
<organism evidence="2 3">
    <name type="scientific">Amphimedon queenslandica</name>
    <name type="common">Sponge</name>
    <dbReference type="NCBI Taxonomy" id="400682"/>
    <lineage>
        <taxon>Eukaryota</taxon>
        <taxon>Metazoa</taxon>
        <taxon>Porifera</taxon>
        <taxon>Demospongiae</taxon>
        <taxon>Heteroscleromorpha</taxon>
        <taxon>Haplosclerida</taxon>
        <taxon>Niphatidae</taxon>
        <taxon>Amphimedon</taxon>
    </lineage>
</organism>
<feature type="transmembrane region" description="Helical" evidence="1">
    <location>
        <begin position="132"/>
        <end position="150"/>
    </location>
</feature>
<proteinExistence type="predicted"/>
<dbReference type="AlphaFoldDB" id="A0AAN0JCD4"/>
<feature type="transmembrane region" description="Helical" evidence="1">
    <location>
        <begin position="21"/>
        <end position="42"/>
    </location>
</feature>
<dbReference type="KEGG" id="aqu:109583470"/>
<evidence type="ECO:0000313" key="3">
    <source>
        <dbReference type="Proteomes" id="UP000007879"/>
    </source>
</evidence>
<dbReference type="EnsemblMetazoa" id="XM_019998847.1">
    <property type="protein sequence ID" value="XP_019854406.1"/>
    <property type="gene ID" value="LOC109583470"/>
</dbReference>
<feature type="transmembrane region" description="Helical" evidence="1">
    <location>
        <begin position="271"/>
        <end position="292"/>
    </location>
</feature>